<name>A0ABX3A3T0_9GAMM</name>
<comment type="caution">
    <text evidence="1">The sequence shown here is derived from an EMBL/GenBank/DDBJ whole genome shotgun (WGS) entry which is preliminary data.</text>
</comment>
<protein>
    <recommendedName>
        <fullName evidence="3">Solute-binding protein family 3/N-terminal domain-containing protein</fullName>
    </recommendedName>
</protein>
<reference evidence="1 2" key="1">
    <citation type="submission" date="2016-08" db="EMBL/GenBank/DDBJ databases">
        <title>Draft genome sequence of Candidatus Piscirickettsia litoralis, from seawater.</title>
        <authorList>
            <person name="Wan X."/>
            <person name="Lee A.J."/>
            <person name="Hou S."/>
            <person name="Donachie S.P."/>
        </authorList>
    </citation>
    <scope>NUCLEOTIDE SEQUENCE [LARGE SCALE GENOMIC DNA]</scope>
    <source>
        <strain evidence="1 2">Y2</strain>
    </source>
</reference>
<keyword evidence="2" id="KW-1185">Reference proteome</keyword>
<accession>A0ABX3A3T0</accession>
<proteinExistence type="predicted"/>
<evidence type="ECO:0008006" key="3">
    <source>
        <dbReference type="Google" id="ProtNLM"/>
    </source>
</evidence>
<evidence type="ECO:0000313" key="2">
    <source>
        <dbReference type="Proteomes" id="UP000094329"/>
    </source>
</evidence>
<evidence type="ECO:0000313" key="1">
    <source>
        <dbReference type="EMBL" id="ODN42308.1"/>
    </source>
</evidence>
<dbReference type="Proteomes" id="UP000094329">
    <property type="component" value="Unassembled WGS sequence"/>
</dbReference>
<organism evidence="1 2">
    <name type="scientific">Piscirickettsia litoralis</name>
    <dbReference type="NCBI Taxonomy" id="1891921"/>
    <lineage>
        <taxon>Bacteria</taxon>
        <taxon>Pseudomonadati</taxon>
        <taxon>Pseudomonadota</taxon>
        <taxon>Gammaproteobacteria</taxon>
        <taxon>Thiotrichales</taxon>
        <taxon>Piscirickettsiaceae</taxon>
        <taxon>Piscirickettsia</taxon>
    </lineage>
</organism>
<gene>
    <name evidence="1" type="ORF">BGC07_04385</name>
</gene>
<dbReference type="EMBL" id="MDTU01000001">
    <property type="protein sequence ID" value="ODN42308.1"/>
    <property type="molecule type" value="Genomic_DNA"/>
</dbReference>
<dbReference type="RefSeq" id="WP_069312105.1">
    <property type="nucleotide sequence ID" value="NZ_MDTU01000001.1"/>
</dbReference>
<sequence>MKKEKLITAENLWFTPAPVMKEKTYYVLVSKSVPESLNLKTLLDQGIKTLHEGNAIEVIYKQYGLSATP</sequence>